<dbReference type="AlphaFoldDB" id="A0A9D1KD06"/>
<organism evidence="1 2">
    <name type="scientific">Candidatus Onthousia faecipullorum</name>
    <dbReference type="NCBI Taxonomy" id="2840887"/>
    <lineage>
        <taxon>Bacteria</taxon>
        <taxon>Bacillati</taxon>
        <taxon>Bacillota</taxon>
        <taxon>Bacilli</taxon>
        <taxon>Candidatus Onthousia</taxon>
    </lineage>
</organism>
<comment type="caution">
    <text evidence="1">The sequence shown here is derived from an EMBL/GenBank/DDBJ whole genome shotgun (WGS) entry which is preliminary data.</text>
</comment>
<dbReference type="Proteomes" id="UP000886833">
    <property type="component" value="Unassembled WGS sequence"/>
</dbReference>
<gene>
    <name evidence="1" type="ORF">IAB59_05530</name>
</gene>
<reference evidence="1" key="1">
    <citation type="submission" date="2020-10" db="EMBL/GenBank/DDBJ databases">
        <authorList>
            <person name="Gilroy R."/>
        </authorList>
    </citation>
    <scope>NUCLEOTIDE SEQUENCE</scope>
    <source>
        <strain evidence="1">CHK195-26880</strain>
    </source>
</reference>
<proteinExistence type="predicted"/>
<evidence type="ECO:0000313" key="1">
    <source>
        <dbReference type="EMBL" id="HIT37917.1"/>
    </source>
</evidence>
<dbReference type="EMBL" id="DVKQ01000070">
    <property type="protein sequence ID" value="HIT37917.1"/>
    <property type="molecule type" value="Genomic_DNA"/>
</dbReference>
<sequence length="70" mass="8571">MKYRIKDLDKEFSNLAKDNKLNISAIEELAIKNIDDYKDFIYRHIEELIKQRVEEKKLIVKKTRMEKSWI</sequence>
<evidence type="ECO:0000313" key="2">
    <source>
        <dbReference type="Proteomes" id="UP000886833"/>
    </source>
</evidence>
<accession>A0A9D1KD06</accession>
<name>A0A9D1KD06_9FIRM</name>
<reference evidence="1" key="2">
    <citation type="journal article" date="2021" name="PeerJ">
        <title>Extensive microbial diversity within the chicken gut microbiome revealed by metagenomics and culture.</title>
        <authorList>
            <person name="Gilroy R."/>
            <person name="Ravi A."/>
            <person name="Getino M."/>
            <person name="Pursley I."/>
            <person name="Horton D.L."/>
            <person name="Alikhan N.F."/>
            <person name="Baker D."/>
            <person name="Gharbi K."/>
            <person name="Hall N."/>
            <person name="Watson M."/>
            <person name="Adriaenssens E.M."/>
            <person name="Foster-Nyarko E."/>
            <person name="Jarju S."/>
            <person name="Secka A."/>
            <person name="Antonio M."/>
            <person name="Oren A."/>
            <person name="Chaudhuri R.R."/>
            <person name="La Ragione R."/>
            <person name="Hildebrand F."/>
            <person name="Pallen M.J."/>
        </authorList>
    </citation>
    <scope>NUCLEOTIDE SEQUENCE</scope>
    <source>
        <strain evidence="1">CHK195-26880</strain>
    </source>
</reference>
<protein>
    <submittedName>
        <fullName evidence="1">Uncharacterized protein</fullName>
    </submittedName>
</protein>